<dbReference type="Gene3D" id="1.20.1050.60">
    <property type="entry name" value="alpha-1,2-mannosidase"/>
    <property type="match status" value="1"/>
</dbReference>
<dbReference type="GO" id="GO:0005829">
    <property type="term" value="C:cytosol"/>
    <property type="evidence" value="ECO:0007669"/>
    <property type="project" value="TreeGrafter"/>
</dbReference>
<dbReference type="GO" id="GO:0000224">
    <property type="term" value="F:peptide-N4-(N-acetyl-beta-glucosaminyl)asparagine amidase activity"/>
    <property type="evidence" value="ECO:0007669"/>
    <property type="project" value="TreeGrafter"/>
</dbReference>
<dbReference type="PANTHER" id="PTHR12143:SF39">
    <property type="entry name" value="SECRETED PROTEIN"/>
    <property type="match status" value="1"/>
</dbReference>
<feature type="non-terminal residue" evidence="2">
    <location>
        <position position="192"/>
    </location>
</feature>
<feature type="domain" description="Glycosyl hydrolase family 92" evidence="1">
    <location>
        <begin position="4"/>
        <end position="186"/>
    </location>
</feature>
<protein>
    <submittedName>
        <fullName evidence="2">Alpha-1,2-mannosidase</fullName>
    </submittedName>
</protein>
<feature type="non-terminal residue" evidence="2">
    <location>
        <position position="1"/>
    </location>
</feature>
<dbReference type="PANTHER" id="PTHR12143">
    <property type="entry name" value="PEPTIDE N-GLYCANASE PNGASE -RELATED"/>
    <property type="match status" value="1"/>
</dbReference>
<reference evidence="2" key="1">
    <citation type="journal article" date="2013" name="Environ. Microbiol.">
        <title>Microbiota from the distal guts of lean and obese adolescents exhibit partial functional redundancy besides clear differences in community structure.</title>
        <authorList>
            <person name="Ferrer M."/>
            <person name="Ruiz A."/>
            <person name="Lanza F."/>
            <person name="Haange S.B."/>
            <person name="Oberbach A."/>
            <person name="Till H."/>
            <person name="Bargiela R."/>
            <person name="Campoy C."/>
            <person name="Segura M.T."/>
            <person name="Richter M."/>
            <person name="von Bergen M."/>
            <person name="Seifert J."/>
            <person name="Suarez A."/>
        </authorList>
    </citation>
    <scope>NUCLEOTIDE SEQUENCE</scope>
</reference>
<dbReference type="InterPro" id="IPR012939">
    <property type="entry name" value="Glyco_hydro_92"/>
</dbReference>
<dbReference type="EMBL" id="AJWZ01008756">
    <property type="protein sequence ID" value="EKC53225.1"/>
    <property type="molecule type" value="Genomic_DNA"/>
</dbReference>
<dbReference type="GO" id="GO:0006516">
    <property type="term" value="P:glycoprotein catabolic process"/>
    <property type="evidence" value="ECO:0007669"/>
    <property type="project" value="TreeGrafter"/>
</dbReference>
<comment type="caution">
    <text evidence="2">The sequence shown here is derived from an EMBL/GenBank/DDBJ whole genome shotgun (WGS) entry which is preliminary data.</text>
</comment>
<proteinExistence type="predicted"/>
<sequence length="192" mass="21807">SVHHILPVWSHMANENWCMIGYHGVSVVGDALDKGIGIDRRTALEAMVRSANCDYYDATGVYKRLGYVPYDVKSTGSSMTLEYAYDDWVIYDAARKAGDTALAEEYRQRALNYRNVFDPETGFARGRMSDGSWKPDPNRYDTHGQGFIEGNSWNYSMYVPHDPDGLIGLMGGDRQFVARLDSLFTEYLPDRY</sequence>
<evidence type="ECO:0000259" key="1">
    <source>
        <dbReference type="Pfam" id="PF07971"/>
    </source>
</evidence>
<dbReference type="Pfam" id="PF07971">
    <property type="entry name" value="Glyco_hydro_92"/>
    <property type="match status" value="1"/>
</dbReference>
<dbReference type="AlphaFoldDB" id="K1SHH7"/>
<dbReference type="InterPro" id="IPR008928">
    <property type="entry name" value="6-hairpin_glycosidase_sf"/>
</dbReference>
<dbReference type="InterPro" id="IPR050883">
    <property type="entry name" value="PNGase"/>
</dbReference>
<evidence type="ECO:0000313" key="2">
    <source>
        <dbReference type="EMBL" id="EKC53225.1"/>
    </source>
</evidence>
<gene>
    <name evidence="2" type="ORF">OBE_12697</name>
</gene>
<name>K1SHH7_9ZZZZ</name>
<organism evidence="2">
    <name type="scientific">human gut metagenome</name>
    <dbReference type="NCBI Taxonomy" id="408170"/>
    <lineage>
        <taxon>unclassified sequences</taxon>
        <taxon>metagenomes</taxon>
        <taxon>organismal metagenomes</taxon>
    </lineage>
</organism>
<dbReference type="GO" id="GO:0005975">
    <property type="term" value="P:carbohydrate metabolic process"/>
    <property type="evidence" value="ECO:0007669"/>
    <property type="project" value="InterPro"/>
</dbReference>
<accession>K1SHH7</accession>
<dbReference type="Gene3D" id="1.20.1610.10">
    <property type="entry name" value="alpha-1,2-mannosidases domains"/>
    <property type="match status" value="1"/>
</dbReference>
<dbReference type="SUPFAM" id="SSF48208">
    <property type="entry name" value="Six-hairpin glycosidases"/>
    <property type="match status" value="1"/>
</dbReference>